<evidence type="ECO:0000256" key="3">
    <source>
        <dbReference type="ARBA" id="ARBA00022884"/>
    </source>
</evidence>
<dbReference type="Pfam" id="PF00189">
    <property type="entry name" value="Ribosomal_S3_C"/>
    <property type="match status" value="1"/>
</dbReference>
<dbReference type="InterPro" id="IPR005704">
    <property type="entry name" value="Ribosomal_uS3_bac-typ"/>
</dbReference>
<sequence>MGHKVSPKVFRLGLSEDWDSRWFKSGKIYQQYLKEDTVIRKYLLNKLKDSGIEKIIIERSPDSLIITVNSSKPGMIIGRGGSMIEEIKKYIQKKITKNTSASKIKMQINIKEVNRPQLSAPIIAQNMATDLEKRIPFRRAMKRNIESIMKAGAEGVKIICSGRLDGAEIARRETIVQGKIPLHTIRANIDYGLATAFTTYGTVGVKVWIYKGEMFN</sequence>
<evidence type="ECO:0000256" key="5">
    <source>
        <dbReference type="ARBA" id="ARBA00023274"/>
    </source>
</evidence>
<dbReference type="GO" id="GO:0006412">
    <property type="term" value="P:translation"/>
    <property type="evidence" value="ECO:0007669"/>
    <property type="project" value="UniProtKB-UniRule"/>
</dbReference>
<dbReference type="Pfam" id="PF07650">
    <property type="entry name" value="KH_2"/>
    <property type="match status" value="1"/>
</dbReference>
<dbReference type="InterPro" id="IPR018280">
    <property type="entry name" value="Ribosomal_uS3_CS"/>
</dbReference>
<name>A0A2M6W9P4_9BACT</name>
<keyword evidence="3 8" id="KW-0694">RNA-binding</keyword>
<dbReference type="SUPFAM" id="SSF54821">
    <property type="entry name" value="Ribosomal protein S3 C-terminal domain"/>
    <property type="match status" value="1"/>
</dbReference>
<evidence type="ECO:0000259" key="10">
    <source>
        <dbReference type="PROSITE" id="PS50823"/>
    </source>
</evidence>
<reference evidence="12" key="1">
    <citation type="submission" date="2017-09" db="EMBL/GenBank/DDBJ databases">
        <title>Depth-based differentiation of microbial function through sediment-hosted aquifers and enrichment of novel symbionts in the deep terrestrial subsurface.</title>
        <authorList>
            <person name="Probst A.J."/>
            <person name="Ladd B."/>
            <person name="Jarett J.K."/>
            <person name="Geller-Mcgrath D.E."/>
            <person name="Sieber C.M.K."/>
            <person name="Emerson J.B."/>
            <person name="Anantharaman K."/>
            <person name="Thomas B.C."/>
            <person name="Malmstrom R."/>
            <person name="Stieglmeier M."/>
            <person name="Klingl A."/>
            <person name="Woyke T."/>
            <person name="Ryan C.M."/>
            <person name="Banfield J.F."/>
        </authorList>
    </citation>
    <scope>NUCLEOTIDE SEQUENCE [LARGE SCALE GENOMIC DNA]</scope>
</reference>
<dbReference type="Gene3D" id="3.30.300.20">
    <property type="match status" value="1"/>
</dbReference>
<dbReference type="EMBL" id="PFBP01000055">
    <property type="protein sequence ID" value="PIT89538.1"/>
    <property type="molecule type" value="Genomic_DNA"/>
</dbReference>
<evidence type="ECO:0000256" key="6">
    <source>
        <dbReference type="ARBA" id="ARBA00024998"/>
    </source>
</evidence>
<dbReference type="InterPro" id="IPR001351">
    <property type="entry name" value="Ribosomal_uS3_C"/>
</dbReference>
<dbReference type="FunFam" id="3.30.300.20:FF:000001">
    <property type="entry name" value="30S ribosomal protein S3"/>
    <property type="match status" value="1"/>
</dbReference>
<evidence type="ECO:0000256" key="7">
    <source>
        <dbReference type="ARBA" id="ARBA00035257"/>
    </source>
</evidence>
<dbReference type="HAMAP" id="MF_01309_B">
    <property type="entry name" value="Ribosomal_uS3_B"/>
    <property type="match status" value="1"/>
</dbReference>
<dbReference type="SUPFAM" id="SSF54814">
    <property type="entry name" value="Prokaryotic type KH domain (KH-domain type II)"/>
    <property type="match status" value="1"/>
</dbReference>
<comment type="similarity">
    <text evidence="1 8 9">Belongs to the universal ribosomal protein uS3 family.</text>
</comment>
<dbReference type="GO" id="GO:0003735">
    <property type="term" value="F:structural constituent of ribosome"/>
    <property type="evidence" value="ECO:0007669"/>
    <property type="project" value="InterPro"/>
</dbReference>
<comment type="subunit">
    <text evidence="8">Part of the 30S ribosomal subunit. Forms a tight complex with proteins S10 and S14.</text>
</comment>
<dbReference type="InterPro" id="IPR036419">
    <property type="entry name" value="Ribosomal_S3_C_sf"/>
</dbReference>
<dbReference type="PROSITE" id="PS50823">
    <property type="entry name" value="KH_TYPE_2"/>
    <property type="match status" value="1"/>
</dbReference>
<dbReference type="PANTHER" id="PTHR11760:SF19">
    <property type="entry name" value="SMALL RIBOSOMAL SUBUNIT PROTEIN US3C"/>
    <property type="match status" value="1"/>
</dbReference>
<feature type="domain" description="KH type-2" evidence="10">
    <location>
        <begin position="39"/>
        <end position="114"/>
    </location>
</feature>
<dbReference type="InterPro" id="IPR015946">
    <property type="entry name" value="KH_dom-like_a/b"/>
</dbReference>
<dbReference type="Gene3D" id="3.30.1140.32">
    <property type="entry name" value="Ribosomal protein S3, C-terminal domain"/>
    <property type="match status" value="1"/>
</dbReference>
<evidence type="ECO:0000256" key="4">
    <source>
        <dbReference type="ARBA" id="ARBA00022980"/>
    </source>
</evidence>
<evidence type="ECO:0000256" key="2">
    <source>
        <dbReference type="ARBA" id="ARBA00022730"/>
    </source>
</evidence>
<keyword evidence="5 8" id="KW-0687">Ribonucleoprotein</keyword>
<dbReference type="InterPro" id="IPR004087">
    <property type="entry name" value="KH_dom"/>
</dbReference>
<dbReference type="PROSITE" id="PS00548">
    <property type="entry name" value="RIBOSOMAL_S3"/>
    <property type="match status" value="1"/>
</dbReference>
<dbReference type="SMART" id="SM00322">
    <property type="entry name" value="KH"/>
    <property type="match status" value="1"/>
</dbReference>
<proteinExistence type="inferred from homology"/>
<evidence type="ECO:0000313" key="11">
    <source>
        <dbReference type="EMBL" id="PIT89538.1"/>
    </source>
</evidence>
<dbReference type="AlphaFoldDB" id="A0A2M6W9P4"/>
<protein>
    <recommendedName>
        <fullName evidence="7 8">Small ribosomal subunit protein uS3</fullName>
    </recommendedName>
</protein>
<dbReference type="Proteomes" id="UP000231464">
    <property type="component" value="Unassembled WGS sequence"/>
</dbReference>
<dbReference type="PANTHER" id="PTHR11760">
    <property type="entry name" value="30S/40S RIBOSOMAL PROTEIN S3"/>
    <property type="match status" value="1"/>
</dbReference>
<dbReference type="InterPro" id="IPR057258">
    <property type="entry name" value="Ribosomal_uS3"/>
</dbReference>
<comment type="caution">
    <text evidence="11">The sequence shown here is derived from an EMBL/GenBank/DDBJ whole genome shotgun (WGS) entry which is preliminary data.</text>
</comment>
<evidence type="ECO:0000256" key="1">
    <source>
        <dbReference type="ARBA" id="ARBA00010761"/>
    </source>
</evidence>
<organism evidence="11 12">
    <name type="scientific">Candidatus Kuenenbacteria bacterium CG10_big_fil_rev_8_21_14_0_10_36_11</name>
    <dbReference type="NCBI Taxonomy" id="1974618"/>
    <lineage>
        <taxon>Bacteria</taxon>
        <taxon>Candidatus Kueneniibacteriota</taxon>
    </lineage>
</organism>
<dbReference type="GO" id="GO:0019843">
    <property type="term" value="F:rRNA binding"/>
    <property type="evidence" value="ECO:0007669"/>
    <property type="project" value="UniProtKB-UniRule"/>
</dbReference>
<evidence type="ECO:0000256" key="8">
    <source>
        <dbReference type="HAMAP-Rule" id="MF_01309"/>
    </source>
</evidence>
<keyword evidence="2 8" id="KW-0699">rRNA-binding</keyword>
<dbReference type="InterPro" id="IPR009019">
    <property type="entry name" value="KH_sf_prok-type"/>
</dbReference>
<comment type="function">
    <text evidence="6 8">Binds the lower part of the 30S subunit head. Binds mRNA in the 70S ribosome, positioning it for translation.</text>
</comment>
<dbReference type="NCBIfam" id="TIGR01009">
    <property type="entry name" value="rpsC_bact"/>
    <property type="match status" value="1"/>
</dbReference>
<dbReference type="GO" id="GO:0022627">
    <property type="term" value="C:cytosolic small ribosomal subunit"/>
    <property type="evidence" value="ECO:0007669"/>
    <property type="project" value="TreeGrafter"/>
</dbReference>
<evidence type="ECO:0000256" key="9">
    <source>
        <dbReference type="RuleBase" id="RU003624"/>
    </source>
</evidence>
<evidence type="ECO:0000313" key="12">
    <source>
        <dbReference type="Proteomes" id="UP000231464"/>
    </source>
</evidence>
<gene>
    <name evidence="8" type="primary">rpsC</name>
    <name evidence="11" type="ORF">COU23_03310</name>
</gene>
<dbReference type="GO" id="GO:0003729">
    <property type="term" value="F:mRNA binding"/>
    <property type="evidence" value="ECO:0007669"/>
    <property type="project" value="UniProtKB-UniRule"/>
</dbReference>
<dbReference type="PROSITE" id="PS50084">
    <property type="entry name" value="KH_TYPE_1"/>
    <property type="match status" value="1"/>
</dbReference>
<dbReference type="CDD" id="cd02412">
    <property type="entry name" value="KH-II_30S_S3"/>
    <property type="match status" value="1"/>
</dbReference>
<accession>A0A2M6W9P4</accession>
<dbReference type="InterPro" id="IPR004044">
    <property type="entry name" value="KH_dom_type_2"/>
</dbReference>
<keyword evidence="4 8" id="KW-0689">Ribosomal protein</keyword>